<comment type="caution">
    <text evidence="5">The sequence shown here is derived from an EMBL/GenBank/DDBJ whole genome shotgun (WGS) entry which is preliminary data.</text>
</comment>
<dbReference type="InterPro" id="IPR049174">
    <property type="entry name" value="Beta-AFase-like"/>
</dbReference>
<keyword evidence="5" id="KW-0378">Hydrolase</keyword>
<gene>
    <name evidence="5" type="ORF">DXA68_09350</name>
</gene>
<keyword evidence="1" id="KW-0732">Signal</keyword>
<dbReference type="InterPro" id="IPR008928">
    <property type="entry name" value="6-hairpin_glycosidase_sf"/>
</dbReference>
<protein>
    <submittedName>
        <fullName evidence="5">Glycoside hydrolase family 127 protein</fullName>
    </submittedName>
</protein>
<feature type="domain" description="Non-reducing end beta-L-arabinofuranosidase-like GH127 middle" evidence="3">
    <location>
        <begin position="421"/>
        <end position="515"/>
    </location>
</feature>
<reference evidence="5 6" key="1">
    <citation type="submission" date="2018-08" db="EMBL/GenBank/DDBJ databases">
        <title>A genome reference for cultivated species of the human gut microbiota.</title>
        <authorList>
            <person name="Zou Y."/>
            <person name="Xue W."/>
            <person name="Luo G."/>
        </authorList>
    </citation>
    <scope>NUCLEOTIDE SEQUENCE [LARGE SCALE GENOMIC DNA]</scope>
    <source>
        <strain evidence="5 6">OF03-9BH</strain>
    </source>
</reference>
<accession>A0A413H5T3</accession>
<evidence type="ECO:0000313" key="6">
    <source>
        <dbReference type="Proteomes" id="UP000286075"/>
    </source>
</evidence>
<organism evidence="5 6">
    <name type="scientific">Bacteroides stercorirosoris</name>
    <dbReference type="NCBI Taxonomy" id="871324"/>
    <lineage>
        <taxon>Bacteria</taxon>
        <taxon>Pseudomonadati</taxon>
        <taxon>Bacteroidota</taxon>
        <taxon>Bacteroidia</taxon>
        <taxon>Bacteroidales</taxon>
        <taxon>Bacteroidaceae</taxon>
        <taxon>Bacteroides</taxon>
    </lineage>
</organism>
<dbReference type="PANTHER" id="PTHR43465">
    <property type="entry name" value="DUF1680 DOMAIN PROTEIN (AFU_ORTHOLOGUE AFUA_1G08910)"/>
    <property type="match status" value="1"/>
</dbReference>
<dbReference type="OrthoDB" id="9757939at2"/>
<feature type="chain" id="PRO_5019431297" evidence="1">
    <location>
        <begin position="22"/>
        <end position="609"/>
    </location>
</feature>
<proteinExistence type="predicted"/>
<dbReference type="RefSeq" id="WP_117987282.1">
    <property type="nucleotide sequence ID" value="NZ_CABMFG010000012.1"/>
</dbReference>
<evidence type="ECO:0000313" key="5">
    <source>
        <dbReference type="EMBL" id="RGX78972.1"/>
    </source>
</evidence>
<dbReference type="PROSITE" id="PS51257">
    <property type="entry name" value="PROKAR_LIPOPROTEIN"/>
    <property type="match status" value="1"/>
</dbReference>
<dbReference type="AlphaFoldDB" id="A0A413H5T3"/>
<dbReference type="Pfam" id="PF20736">
    <property type="entry name" value="Glyco_hydro127M"/>
    <property type="match status" value="1"/>
</dbReference>
<dbReference type="EMBL" id="QSCF01000012">
    <property type="protein sequence ID" value="RGX78972.1"/>
    <property type="molecule type" value="Genomic_DNA"/>
</dbReference>
<evidence type="ECO:0000259" key="3">
    <source>
        <dbReference type="Pfam" id="PF20736"/>
    </source>
</evidence>
<feature type="signal peptide" evidence="1">
    <location>
        <begin position="1"/>
        <end position="21"/>
    </location>
</feature>
<evidence type="ECO:0000259" key="4">
    <source>
        <dbReference type="Pfam" id="PF20737"/>
    </source>
</evidence>
<dbReference type="InterPro" id="IPR049046">
    <property type="entry name" value="Beta-AFase-like_GH127_middle"/>
</dbReference>
<dbReference type="GO" id="GO:0016787">
    <property type="term" value="F:hydrolase activity"/>
    <property type="evidence" value="ECO:0007669"/>
    <property type="project" value="UniProtKB-KW"/>
</dbReference>
<dbReference type="InterPro" id="IPR012878">
    <property type="entry name" value="Beta-AFase-like_GH127_cat"/>
</dbReference>
<evidence type="ECO:0000256" key="1">
    <source>
        <dbReference type="SAM" id="SignalP"/>
    </source>
</evidence>
<dbReference type="Proteomes" id="UP000286075">
    <property type="component" value="Unassembled WGS sequence"/>
</dbReference>
<dbReference type="Pfam" id="PF20737">
    <property type="entry name" value="Glyco_hydro127C"/>
    <property type="match status" value="1"/>
</dbReference>
<evidence type="ECO:0000259" key="2">
    <source>
        <dbReference type="Pfam" id="PF07944"/>
    </source>
</evidence>
<dbReference type="PANTHER" id="PTHR43465:SF2">
    <property type="entry name" value="DUF1680 DOMAIN PROTEIN (AFU_ORTHOLOGUE AFUA_1G08910)"/>
    <property type="match status" value="1"/>
</dbReference>
<dbReference type="InterPro" id="IPR049049">
    <property type="entry name" value="Beta-AFase-like_GH127_C"/>
</dbReference>
<dbReference type="Pfam" id="PF07944">
    <property type="entry name" value="Beta-AFase-like_GH127_cat"/>
    <property type="match status" value="1"/>
</dbReference>
<dbReference type="SUPFAM" id="SSF48208">
    <property type="entry name" value="Six-hairpin glycosidases"/>
    <property type="match status" value="1"/>
</dbReference>
<feature type="domain" description="Non-reducing end beta-L-arabinofuranosidase-like GH127 C-terminal" evidence="4">
    <location>
        <begin position="517"/>
        <end position="606"/>
    </location>
</feature>
<name>A0A413H5T3_9BACE</name>
<dbReference type="GO" id="GO:0005975">
    <property type="term" value="P:carbohydrate metabolic process"/>
    <property type="evidence" value="ECO:0007669"/>
    <property type="project" value="InterPro"/>
</dbReference>
<feature type="domain" description="Non-reducing end beta-L-arabinofuranosidase-like GH127 catalytic" evidence="2">
    <location>
        <begin position="36"/>
        <end position="410"/>
    </location>
</feature>
<sequence length="609" mass="69790">MRKRIVYLLLSIGLFSSCAQQDISFTRKMEPVNFSQVTITDRFWKPRLETHAATTLGVCIEQCELATNRVRNFAIAAKVIPGEFEGLVYDDSDLYKMIEGVSYSLTNHSNPALEAKIDTIVDYISKAQMEDGYLMTYYILGDMNQRWTDMDKHEMYCCGHLIEAAIAYDDATGKRKLLDVAIRFANHLIDTFGPNKRVWVPGHQEIELALVKLYYKTHDSRYLDFSKWLLAQRGHGAGTWDSPDYHQDLLPVKEQRTISGHAVRAMYMFTAMADVAAATNDREYMVALDSLWHDVVDRNMYLTGGIGSSRENEGFTEDYDLPNDKAYCETCASVGMVLWNNRMNLLSGDAKYADVLERSMYNGALAGISLSGDKFFYVNPLETDGTHHRKVWYRTACCPSQISRFLPSIGNYLYAKSDKNIWVNLYIGSTARINYQQDTIEIRQVTDYPWDGNVRFEIKTEKPFQSGIKFRIPEWCKQYSLSCNGQPQLVKKELGYVTLERDWKDGDVVEMNLDMEVEVVEADPRVKENVGKRAIQRGPLVYCLEQVDNPVIEKAFITSEMSFTTARNTDLGVVEIVGTIADETLNFIPYYAWDNRESGKMKVWVNYKK</sequence>